<gene>
    <name evidence="7" type="primary">mqo</name>
    <name evidence="7" type="ORF">ERS672216_01156</name>
</gene>
<dbReference type="GO" id="GO:0006099">
    <property type="term" value="P:tricarboxylic acid cycle"/>
    <property type="evidence" value="ECO:0007669"/>
    <property type="project" value="UniProtKB-UniPathway"/>
</dbReference>
<evidence type="ECO:0000256" key="2">
    <source>
        <dbReference type="ARBA" id="ARBA00022630"/>
    </source>
</evidence>
<keyword evidence="3" id="KW-0274">FAD</keyword>
<dbReference type="Proteomes" id="UP000069632">
    <property type="component" value="Unassembled WGS sequence"/>
</dbReference>
<keyword evidence="8" id="KW-1185">Reference proteome</keyword>
<feature type="domain" description="FAD dependent oxidoreductase" evidence="6">
    <location>
        <begin position="8"/>
        <end position="420"/>
    </location>
</feature>
<evidence type="ECO:0000313" key="7">
    <source>
        <dbReference type="EMBL" id="CZE47961.1"/>
    </source>
</evidence>
<dbReference type="UniPathway" id="UPA00223">
    <property type="reaction ID" value="UER01008"/>
</dbReference>
<dbReference type="EMBL" id="FIZP01000005">
    <property type="protein sequence ID" value="CZE47961.1"/>
    <property type="molecule type" value="Genomic_DNA"/>
</dbReference>
<comment type="similarity">
    <text evidence="5">Belongs to the L2HGDH family.</text>
</comment>
<reference evidence="7 8" key="1">
    <citation type="submission" date="2016-02" db="EMBL/GenBank/DDBJ databases">
        <authorList>
            <consortium name="Pathogen Informatics"/>
        </authorList>
    </citation>
    <scope>NUCLEOTIDE SEQUENCE [LARGE SCALE GENOMIC DNA]</scope>
    <source>
        <strain evidence="7 8">RC20</strain>
    </source>
</reference>
<dbReference type="OrthoDB" id="5337444at2"/>
<protein>
    <submittedName>
        <fullName evidence="7">Malate:quinone oxidoreductase (Malate dehydrogenase[acceptor]) (MQO)</fullName>
        <ecNumber evidence="7">1.1.5.4</ecNumber>
    </submittedName>
</protein>
<evidence type="ECO:0000256" key="4">
    <source>
        <dbReference type="ARBA" id="ARBA00023002"/>
    </source>
</evidence>
<keyword evidence="2" id="KW-0285">Flavoprotein</keyword>
<dbReference type="GO" id="GO:0005737">
    <property type="term" value="C:cytoplasm"/>
    <property type="evidence" value="ECO:0007669"/>
    <property type="project" value="TreeGrafter"/>
</dbReference>
<dbReference type="GO" id="GO:0008924">
    <property type="term" value="F:L-malate dehydrogenase (quinone) activity"/>
    <property type="evidence" value="ECO:0007669"/>
    <property type="project" value="UniProtKB-EC"/>
</dbReference>
<dbReference type="GO" id="GO:0047545">
    <property type="term" value="F:(S)-2-hydroxyglutarate dehydrogenase activity"/>
    <property type="evidence" value="ECO:0007669"/>
    <property type="project" value="TreeGrafter"/>
</dbReference>
<accession>A0A128ERT0</accession>
<sequence length="449" mass="50304">MQEKHYEVAVIGGGISGTALMYELARYTDITKIALVEKYEGLATLNTKATANSQTIHSGDIETNYTYEKAKKVKPTADMIVNYGLMHGYENKFLFQGQKMAMGVGDKEVEFIKQRYEEFKTLYPYLELFDKEKLKEIEPRIIFKEDGTPREEDIVAMGCRSGVYTTIDFGAMAVSLAQNAQNEPNKTCDVFFNTEVLGIEKVGEKFYLKTENKVAISADFVVVNAGAHSLWLAHRMGYGKDMGCLSMAGSFYLTKQKLLNGKVYMVQNPKLPFAALHGDPDIMADGCTRFGPTALPLPKLERYHGLKSFPEYLKTLNFSGEIVGIFWDLLKDSEIRNYLFRNILFEIPGINVDLFVKDARKIIPSLKSEDIYFAKGFGGVRPQVLDKTNKKLMLGEASINPGTGIIFNMTPSPGATSCFGNALRDVKTVCEYIGKTFDETKFNAELLKI</sequence>
<keyword evidence="4 7" id="KW-0560">Oxidoreductase</keyword>
<evidence type="ECO:0000313" key="8">
    <source>
        <dbReference type="Proteomes" id="UP000069632"/>
    </source>
</evidence>
<evidence type="ECO:0000256" key="3">
    <source>
        <dbReference type="ARBA" id="ARBA00022827"/>
    </source>
</evidence>
<dbReference type="InterPro" id="IPR006076">
    <property type="entry name" value="FAD-dep_OxRdtase"/>
</dbReference>
<dbReference type="SUPFAM" id="SSF51905">
    <property type="entry name" value="FAD/NAD(P)-binding domain"/>
    <property type="match status" value="1"/>
</dbReference>
<name>A0A128ERT0_9BACT</name>
<dbReference type="Pfam" id="PF01266">
    <property type="entry name" value="DAO"/>
    <property type="match status" value="1"/>
</dbReference>
<dbReference type="Gene3D" id="3.50.50.60">
    <property type="entry name" value="FAD/NAD(P)-binding domain"/>
    <property type="match status" value="1"/>
</dbReference>
<proteinExistence type="inferred from homology"/>
<dbReference type="InterPro" id="IPR036188">
    <property type="entry name" value="FAD/NAD-bd_sf"/>
</dbReference>
<dbReference type="RefSeq" id="WP_075495073.1">
    <property type="nucleotide sequence ID" value="NZ_CP053844.1"/>
</dbReference>
<dbReference type="Gene3D" id="3.30.9.10">
    <property type="entry name" value="D-Amino Acid Oxidase, subunit A, domain 2"/>
    <property type="match status" value="2"/>
</dbReference>
<dbReference type="AlphaFoldDB" id="A0A128ERT0"/>
<evidence type="ECO:0000259" key="6">
    <source>
        <dbReference type="Pfam" id="PF01266"/>
    </source>
</evidence>
<evidence type="ECO:0000256" key="1">
    <source>
        <dbReference type="ARBA" id="ARBA00001974"/>
    </source>
</evidence>
<organism evidence="7 8">
    <name type="scientific">Campylobacter geochelonis</name>
    <dbReference type="NCBI Taxonomy" id="1780362"/>
    <lineage>
        <taxon>Bacteria</taxon>
        <taxon>Pseudomonadati</taxon>
        <taxon>Campylobacterota</taxon>
        <taxon>Epsilonproteobacteria</taxon>
        <taxon>Campylobacterales</taxon>
        <taxon>Campylobacteraceae</taxon>
        <taxon>Campylobacter</taxon>
    </lineage>
</organism>
<dbReference type="EC" id="1.1.5.4" evidence="7"/>
<dbReference type="PANTHER" id="PTHR43104:SF2">
    <property type="entry name" value="L-2-HYDROXYGLUTARATE DEHYDROGENASE, MITOCHONDRIAL"/>
    <property type="match status" value="1"/>
</dbReference>
<dbReference type="PANTHER" id="PTHR43104">
    <property type="entry name" value="L-2-HYDROXYGLUTARATE DEHYDROGENASE, MITOCHONDRIAL"/>
    <property type="match status" value="1"/>
</dbReference>
<evidence type="ECO:0000256" key="5">
    <source>
        <dbReference type="ARBA" id="ARBA00037941"/>
    </source>
</evidence>
<comment type="cofactor">
    <cofactor evidence="1">
        <name>FAD</name>
        <dbReference type="ChEBI" id="CHEBI:57692"/>
    </cofactor>
</comment>